<reference evidence="7 8" key="1">
    <citation type="submission" date="2016-05" db="EMBL/GenBank/DDBJ databases">
        <title>Complete Genome and Methylome Analysis of Psychrotrophic Bacterial Isolates from Antarctic Lake Untersee.</title>
        <authorList>
            <person name="Fomenkov A."/>
            <person name="Akimov V.N."/>
            <person name="Vasilyeva L.V."/>
            <person name="Andersen D."/>
            <person name="Vincze T."/>
            <person name="Roberts R.J."/>
        </authorList>
    </citation>
    <scope>NUCLEOTIDE SEQUENCE [LARGE SCALE GENOMIC DNA]</scope>
    <source>
        <strain evidence="7 8">U14-5</strain>
    </source>
</reference>
<dbReference type="AlphaFoldDB" id="A0A1L6ZLA9"/>
<proteinExistence type="predicted"/>
<organism evidence="7 8">
    <name type="scientific">Bacillus safensis</name>
    <dbReference type="NCBI Taxonomy" id="561879"/>
    <lineage>
        <taxon>Bacteria</taxon>
        <taxon>Bacillati</taxon>
        <taxon>Bacillota</taxon>
        <taxon>Bacilli</taxon>
        <taxon>Bacillales</taxon>
        <taxon>Bacillaceae</taxon>
        <taxon>Bacillus</taxon>
    </lineage>
</organism>
<sequence>MRTLQLPLPDTLEDTMIPDFVERVSFLSAHILHVDLLEEESVIEVTVDHTGDVEAISAAFLKLSSNVAQLRRFREKEMKSNIHLKSEPVHSKLSGGDQKRSFYDEIEMELSHYFDQLFLNMGASLGAKLRRYPSTMSKELMEKCKYHTNFPQNIYSVFEIPHDYQVIDDIREKHHGFLPEHFQQAGRFLQPCICYHCYEEWEGKTYTDNQMMTAAGQCFRHEISWKVDPLRKLEFSMREIVFIGDSEYINETRKTLLEHTWQCFHQLGLSGKVTTANDPFFFYDDMDKANYQLMANSKYELVAVTEKKDVSIASFNDCGEMLCERFQIKGEDDMPLYSGCAAFGIDRWVQVFLQTYGRNRKNWPDEMIHIKEGQYAAK</sequence>
<evidence type="ECO:0000256" key="1">
    <source>
        <dbReference type="ARBA" id="ARBA00022598"/>
    </source>
</evidence>
<dbReference type="PROSITE" id="PS50862">
    <property type="entry name" value="AA_TRNA_LIGASE_II"/>
    <property type="match status" value="1"/>
</dbReference>
<dbReference type="GO" id="GO:0005524">
    <property type="term" value="F:ATP binding"/>
    <property type="evidence" value="ECO:0007669"/>
    <property type="project" value="UniProtKB-KW"/>
</dbReference>
<keyword evidence="4" id="KW-0648">Protein biosynthesis</keyword>
<accession>A0A1L6ZLA9</accession>
<dbReference type="InterPro" id="IPR045864">
    <property type="entry name" value="aa-tRNA-synth_II/BPL/LPL"/>
</dbReference>
<evidence type="ECO:0000313" key="7">
    <source>
        <dbReference type="EMBL" id="APT47291.1"/>
    </source>
</evidence>
<dbReference type="GO" id="GO:0016740">
    <property type="term" value="F:transferase activity"/>
    <property type="evidence" value="ECO:0007669"/>
    <property type="project" value="UniProtKB-ARBA"/>
</dbReference>
<dbReference type="InterPro" id="IPR002314">
    <property type="entry name" value="aa-tRNA-synt_IIb"/>
</dbReference>
<dbReference type="GO" id="GO:0004812">
    <property type="term" value="F:aminoacyl-tRNA ligase activity"/>
    <property type="evidence" value="ECO:0007669"/>
    <property type="project" value="UniProtKB-KW"/>
</dbReference>
<protein>
    <recommendedName>
        <fullName evidence="6">Aminoacyl-transfer RNA synthetases class-II family profile domain-containing protein</fullName>
    </recommendedName>
</protein>
<name>A0A1L6ZLA9_BACIA</name>
<gene>
    <name evidence="7" type="ORF">BSA145_16290</name>
</gene>
<dbReference type="Gene3D" id="3.30.930.10">
    <property type="entry name" value="Bira Bifunctional Protein, Domain 2"/>
    <property type="match status" value="1"/>
</dbReference>
<dbReference type="SUPFAM" id="SSF55681">
    <property type="entry name" value="Class II aaRS and biotin synthetases"/>
    <property type="match status" value="1"/>
</dbReference>
<evidence type="ECO:0000256" key="4">
    <source>
        <dbReference type="ARBA" id="ARBA00022917"/>
    </source>
</evidence>
<dbReference type="Pfam" id="PF00587">
    <property type="entry name" value="tRNA-synt_2b"/>
    <property type="match status" value="1"/>
</dbReference>
<dbReference type="InterPro" id="IPR006195">
    <property type="entry name" value="aa-tRNA-synth_II"/>
</dbReference>
<evidence type="ECO:0000256" key="5">
    <source>
        <dbReference type="ARBA" id="ARBA00023146"/>
    </source>
</evidence>
<dbReference type="GO" id="GO:0006418">
    <property type="term" value="P:tRNA aminoacylation for protein translation"/>
    <property type="evidence" value="ECO:0007669"/>
    <property type="project" value="InterPro"/>
</dbReference>
<evidence type="ECO:0000256" key="2">
    <source>
        <dbReference type="ARBA" id="ARBA00022741"/>
    </source>
</evidence>
<keyword evidence="1" id="KW-0436">Ligase</keyword>
<feature type="domain" description="Aminoacyl-transfer RNA synthetases class-II family profile" evidence="6">
    <location>
        <begin position="216"/>
        <end position="364"/>
    </location>
</feature>
<evidence type="ECO:0000256" key="3">
    <source>
        <dbReference type="ARBA" id="ARBA00022840"/>
    </source>
</evidence>
<evidence type="ECO:0000313" key="8">
    <source>
        <dbReference type="Proteomes" id="UP000185426"/>
    </source>
</evidence>
<keyword evidence="2" id="KW-0547">Nucleotide-binding</keyword>
<evidence type="ECO:0000259" key="6">
    <source>
        <dbReference type="PROSITE" id="PS50862"/>
    </source>
</evidence>
<dbReference type="Proteomes" id="UP000185426">
    <property type="component" value="Chromosome"/>
</dbReference>
<keyword evidence="5" id="KW-0030">Aminoacyl-tRNA synthetase</keyword>
<dbReference type="EMBL" id="CP015607">
    <property type="protein sequence ID" value="APT47291.1"/>
    <property type="molecule type" value="Genomic_DNA"/>
</dbReference>
<dbReference type="RefSeq" id="WP_075623082.1">
    <property type="nucleotide sequence ID" value="NZ_CP015607.1"/>
</dbReference>
<keyword evidence="3" id="KW-0067">ATP-binding</keyword>
<dbReference type="GO" id="GO:0140096">
    <property type="term" value="F:catalytic activity, acting on a protein"/>
    <property type="evidence" value="ECO:0007669"/>
    <property type="project" value="UniProtKB-ARBA"/>
</dbReference>